<dbReference type="PANTHER" id="PTHR43172">
    <property type="entry name" value="ADENYLOSUCCINATE LYASE"/>
    <property type="match status" value="1"/>
</dbReference>
<dbReference type="InterPro" id="IPR012789">
    <property type="entry name" value="Protocat_PcaB-like"/>
</dbReference>
<comment type="similarity">
    <text evidence="1">Belongs to the class-II fumarase/aspartase family.</text>
</comment>
<dbReference type="PRINTS" id="PR00149">
    <property type="entry name" value="FUMRATELYASE"/>
</dbReference>
<comment type="caution">
    <text evidence="4">The sequence shown here is derived from an EMBL/GenBank/DDBJ whole genome shotgun (WGS) entry which is preliminary data.</text>
</comment>
<keyword evidence="4" id="KW-0413">Isomerase</keyword>
<evidence type="ECO:0000313" key="4">
    <source>
        <dbReference type="EMBL" id="KXF75399.1"/>
    </source>
</evidence>
<dbReference type="Proteomes" id="UP000070107">
    <property type="component" value="Unassembled WGS sequence"/>
</dbReference>
<dbReference type="EC" id="5.5.1.2" evidence="2"/>
<dbReference type="InterPro" id="IPR022761">
    <property type="entry name" value="Fumarate_lyase_N"/>
</dbReference>
<sequence length="354" mass="37886">MSYSLFEHPLFSGLMGDEEIAAHFSAQADLRAILVFEAALAKAEARHGVIPEQAAALIGEICAKFPPHTPALKSAVARDGVIVPELVQQLRGAVGGDAAPYVHFGATSQDAVDTSLMLRLKAVFHLFVARLSAIIDVMGSLEKDFGGNRLMGYTRMQPAIPISVHDRLRSWRDPLITYLDHLGRTDKEFLTVQFGGAAGTLEKLGERAEAVRATLAQELGLADAPQWHSQRSRTVEIAHRLASITGSLGKFGQDVALLTETGGEIELAGGGGSSAMPHKQNPIAAETLVALARFNAVQVSGMHQALVHEQERSGAAWTLEWLILPQMVGATAAALHLAGELARSIRRLGQPPIE</sequence>
<organism evidence="4 5">
    <name type="scientific">Paramesorhizobium deserti</name>
    <dbReference type="NCBI Taxonomy" id="1494590"/>
    <lineage>
        <taxon>Bacteria</taxon>
        <taxon>Pseudomonadati</taxon>
        <taxon>Pseudomonadota</taxon>
        <taxon>Alphaproteobacteria</taxon>
        <taxon>Hyphomicrobiales</taxon>
        <taxon>Phyllobacteriaceae</taxon>
        <taxon>Paramesorhizobium</taxon>
    </lineage>
</organism>
<protein>
    <recommendedName>
        <fullName evidence="2">3-carboxy-cis,cis-muconate cycloisomerase</fullName>
        <ecNumber evidence="2">5.5.1.2</ecNumber>
    </recommendedName>
</protein>
<dbReference type="InterPro" id="IPR000362">
    <property type="entry name" value="Fumarate_lyase_fam"/>
</dbReference>
<dbReference type="RefSeq" id="WP_068884603.1">
    <property type="nucleotide sequence ID" value="NZ_LNTU01000038.1"/>
</dbReference>
<dbReference type="PROSITE" id="PS00163">
    <property type="entry name" value="FUMARATE_LYASES"/>
    <property type="match status" value="1"/>
</dbReference>
<dbReference type="GO" id="GO:0047472">
    <property type="term" value="F:3-carboxy-cis,cis-muconate cycloisomerase activity"/>
    <property type="evidence" value="ECO:0007669"/>
    <property type="project" value="UniProtKB-UniRule"/>
</dbReference>
<dbReference type="SUPFAM" id="SSF48557">
    <property type="entry name" value="L-aspartase-like"/>
    <property type="match status" value="1"/>
</dbReference>
<dbReference type="STRING" id="1494590.ATN84_19245"/>
<dbReference type="AlphaFoldDB" id="A0A135HQD0"/>
<dbReference type="PANTHER" id="PTHR43172:SF2">
    <property type="entry name" value="ADENYLOSUCCINATE LYASE C-TERMINAL DOMAIN-CONTAINING PROTEIN"/>
    <property type="match status" value="1"/>
</dbReference>
<dbReference type="InterPro" id="IPR008948">
    <property type="entry name" value="L-Aspartase-like"/>
</dbReference>
<evidence type="ECO:0000256" key="2">
    <source>
        <dbReference type="NCBIfam" id="TIGR02426"/>
    </source>
</evidence>
<dbReference type="NCBIfam" id="NF004631">
    <property type="entry name" value="PRK05975.1"/>
    <property type="match status" value="1"/>
</dbReference>
<reference evidence="4 5" key="1">
    <citation type="submission" date="2015-11" db="EMBL/GenBank/DDBJ databases">
        <title>Draft genome sequence of Paramesorhizobium deserti A-3-E, a strain highly resistant to diverse beta-lactam antibiotics.</title>
        <authorList>
            <person name="Lv R."/>
            <person name="Yang X."/>
            <person name="Fang N."/>
            <person name="Guo J."/>
            <person name="Luo X."/>
            <person name="Peng F."/>
            <person name="Yang R."/>
            <person name="Cui Y."/>
            <person name="Fang C."/>
            <person name="Song Y."/>
        </authorList>
    </citation>
    <scope>NUCLEOTIDE SEQUENCE [LARGE SCALE GENOMIC DNA]</scope>
    <source>
        <strain evidence="4 5">A-3-E</strain>
    </source>
</reference>
<keyword evidence="5" id="KW-1185">Reference proteome</keyword>
<evidence type="ECO:0000256" key="1">
    <source>
        <dbReference type="ARBA" id="ARBA00034772"/>
    </source>
</evidence>
<proteinExistence type="inferred from homology"/>
<dbReference type="Gene3D" id="1.20.200.10">
    <property type="entry name" value="Fumarase/aspartase (Central domain)"/>
    <property type="match status" value="1"/>
</dbReference>
<name>A0A135HQD0_9HYPH</name>
<gene>
    <name evidence="4" type="ORF">ATN84_19245</name>
</gene>
<dbReference type="NCBIfam" id="TIGR02426">
    <property type="entry name" value="protocat_pcaB"/>
    <property type="match status" value="1"/>
</dbReference>
<accession>A0A135HQD0</accession>
<dbReference type="EMBL" id="LNTU01000038">
    <property type="protein sequence ID" value="KXF75399.1"/>
    <property type="molecule type" value="Genomic_DNA"/>
</dbReference>
<dbReference type="GO" id="GO:0016829">
    <property type="term" value="F:lyase activity"/>
    <property type="evidence" value="ECO:0007669"/>
    <property type="project" value="UniProtKB-ARBA"/>
</dbReference>
<dbReference type="InterPro" id="IPR020557">
    <property type="entry name" value="Fumarate_lyase_CS"/>
</dbReference>
<feature type="domain" description="Fumarate lyase N-terminal" evidence="3">
    <location>
        <begin position="27"/>
        <end position="291"/>
    </location>
</feature>
<dbReference type="GO" id="GO:0019619">
    <property type="term" value="P:3,4-dihydroxybenzoate catabolic process"/>
    <property type="evidence" value="ECO:0007669"/>
    <property type="project" value="InterPro"/>
</dbReference>
<dbReference type="Pfam" id="PF00206">
    <property type="entry name" value="Lyase_1"/>
    <property type="match status" value="1"/>
</dbReference>
<dbReference type="PRINTS" id="PR00145">
    <property type="entry name" value="ARGSUCLYASE"/>
</dbReference>
<evidence type="ECO:0000313" key="5">
    <source>
        <dbReference type="Proteomes" id="UP000070107"/>
    </source>
</evidence>
<evidence type="ECO:0000259" key="3">
    <source>
        <dbReference type="Pfam" id="PF00206"/>
    </source>
</evidence>
<dbReference type="OrthoDB" id="9768878at2"/>